<dbReference type="InterPro" id="IPR025200">
    <property type="entry name" value="PPK_C_dom2"/>
</dbReference>
<keyword evidence="13" id="KW-1185">Reference proteome</keyword>
<dbReference type="HAMAP" id="MF_00347">
    <property type="entry name" value="Polyphosphate_kinase"/>
    <property type="match status" value="1"/>
</dbReference>
<evidence type="ECO:0000256" key="5">
    <source>
        <dbReference type="ARBA" id="ARBA00022840"/>
    </source>
</evidence>
<dbReference type="SUPFAM" id="SSF140356">
    <property type="entry name" value="PPK N-terminal domain-like"/>
    <property type="match status" value="1"/>
</dbReference>
<dbReference type="NCBIfam" id="NF003918">
    <property type="entry name" value="PRK05443.1-2"/>
    <property type="match status" value="1"/>
</dbReference>
<dbReference type="InterPro" id="IPR036830">
    <property type="entry name" value="PP_kinase_middle_dom_sf"/>
</dbReference>
<dbReference type="NCBIfam" id="TIGR03705">
    <property type="entry name" value="poly_P_kin"/>
    <property type="match status" value="1"/>
</dbReference>
<evidence type="ECO:0000259" key="10">
    <source>
        <dbReference type="Pfam" id="PF13090"/>
    </source>
</evidence>
<reference evidence="12 13" key="1">
    <citation type="journal article" date="2011" name="Stand. Genomic Sci.">
        <title>Complete genome sequence of Treponema succinifaciens type strain (6091).</title>
        <authorList>
            <person name="Han C."/>
            <person name="Gronow S."/>
            <person name="Teshima H."/>
            <person name="Lapidus A."/>
            <person name="Nolan M."/>
            <person name="Lucas S."/>
            <person name="Hammon N."/>
            <person name="Deshpande S."/>
            <person name="Cheng J.F."/>
            <person name="Zeytun A."/>
            <person name="Tapia R."/>
            <person name="Goodwin L."/>
            <person name="Pitluck S."/>
            <person name="Liolios K."/>
            <person name="Pagani I."/>
            <person name="Ivanova N."/>
            <person name="Mavromatis K."/>
            <person name="Mikhailova N."/>
            <person name="Huntemann M."/>
            <person name="Pati A."/>
            <person name="Chen A."/>
            <person name="Palaniappan K."/>
            <person name="Land M."/>
            <person name="Hauser L."/>
            <person name="Brambilla E.M."/>
            <person name="Rohde M."/>
            <person name="Goker M."/>
            <person name="Woyke T."/>
            <person name="Bristow J."/>
            <person name="Eisen J.A."/>
            <person name="Markowitz V."/>
            <person name="Hugenholtz P."/>
            <person name="Kyrpides N.C."/>
            <person name="Klenk H.P."/>
            <person name="Detter J.C."/>
        </authorList>
    </citation>
    <scope>NUCLEOTIDE SEQUENCE [LARGE SCALE GENOMIC DNA]</scope>
    <source>
        <strain evidence="13">ATCC 33096 / DSM 2489 / 6091</strain>
    </source>
</reference>
<dbReference type="PANTHER" id="PTHR30218:SF0">
    <property type="entry name" value="POLYPHOSPHATE KINASE"/>
    <property type="match status" value="1"/>
</dbReference>
<evidence type="ECO:0000256" key="3">
    <source>
        <dbReference type="ARBA" id="ARBA00022741"/>
    </source>
</evidence>
<dbReference type="InterPro" id="IPR041108">
    <property type="entry name" value="PP_kinase_C_1"/>
</dbReference>
<evidence type="ECO:0000259" key="8">
    <source>
        <dbReference type="Pfam" id="PF02503"/>
    </source>
</evidence>
<feature type="binding site" evidence="6">
    <location>
        <position position="44"/>
    </location>
    <ligand>
        <name>ATP</name>
        <dbReference type="ChEBI" id="CHEBI:30616"/>
    </ligand>
</feature>
<dbReference type="SUPFAM" id="SSF56024">
    <property type="entry name" value="Phospholipase D/nuclease"/>
    <property type="match status" value="2"/>
</dbReference>
<dbReference type="AlphaFoldDB" id="F2NTU4"/>
<evidence type="ECO:0000256" key="2">
    <source>
        <dbReference type="ARBA" id="ARBA00022679"/>
    </source>
</evidence>
<dbReference type="NCBIfam" id="NF003917">
    <property type="entry name" value="PRK05443.1-1"/>
    <property type="match status" value="1"/>
</dbReference>
<accession>F2NTU4</accession>
<dbReference type="GeneID" id="302999528"/>
<evidence type="ECO:0000256" key="4">
    <source>
        <dbReference type="ARBA" id="ARBA00022777"/>
    </source>
</evidence>
<dbReference type="GO" id="GO:0005524">
    <property type="term" value="F:ATP binding"/>
    <property type="evidence" value="ECO:0007669"/>
    <property type="project" value="UniProtKB-KW"/>
</dbReference>
<dbReference type="NCBIfam" id="NF003921">
    <property type="entry name" value="PRK05443.2-2"/>
    <property type="match status" value="1"/>
</dbReference>
<feature type="active site" description="Phosphohistidine intermediate" evidence="6">
    <location>
        <position position="442"/>
    </location>
</feature>
<protein>
    <recommendedName>
        <fullName evidence="6 7">Polyphosphate kinase</fullName>
        <ecNumber evidence="6 7">2.7.4.1</ecNumber>
    </recommendedName>
    <alternativeName>
        <fullName evidence="6">ATP-polyphosphate phosphotransferase</fullName>
    </alternativeName>
    <alternativeName>
        <fullName evidence="6">Polyphosphoric acid kinase</fullName>
    </alternativeName>
</protein>
<evidence type="ECO:0000256" key="7">
    <source>
        <dbReference type="RuleBase" id="RU003800"/>
    </source>
</evidence>
<organism evidence="12 13">
    <name type="scientific">Treponema succinifaciens (strain ATCC 33096 / DSM 2489 / 6091)</name>
    <dbReference type="NCBI Taxonomy" id="869209"/>
    <lineage>
        <taxon>Bacteria</taxon>
        <taxon>Pseudomonadati</taxon>
        <taxon>Spirochaetota</taxon>
        <taxon>Spirochaetia</taxon>
        <taxon>Spirochaetales</taxon>
        <taxon>Treponemataceae</taxon>
        <taxon>Treponema</taxon>
    </lineage>
</organism>
<dbReference type="InterPro" id="IPR036832">
    <property type="entry name" value="PPK_N_dom_sf"/>
</dbReference>
<comment type="similarity">
    <text evidence="6 7">Belongs to the polyphosphate kinase 1 (PPK1) family.</text>
</comment>
<comment type="catalytic activity">
    <reaction evidence="6 7">
        <text>[phosphate](n) + ATP = [phosphate](n+1) + ADP</text>
        <dbReference type="Rhea" id="RHEA:19573"/>
        <dbReference type="Rhea" id="RHEA-COMP:9859"/>
        <dbReference type="Rhea" id="RHEA-COMP:14280"/>
        <dbReference type="ChEBI" id="CHEBI:16838"/>
        <dbReference type="ChEBI" id="CHEBI:30616"/>
        <dbReference type="ChEBI" id="CHEBI:456216"/>
        <dbReference type="EC" id="2.7.4.1"/>
    </reaction>
</comment>
<dbReference type="SUPFAM" id="SSF143724">
    <property type="entry name" value="PHP14-like"/>
    <property type="match status" value="1"/>
</dbReference>
<dbReference type="GO" id="GO:0006799">
    <property type="term" value="P:polyphosphate biosynthetic process"/>
    <property type="evidence" value="ECO:0007669"/>
    <property type="project" value="UniProtKB-UniRule"/>
</dbReference>
<evidence type="ECO:0000256" key="1">
    <source>
        <dbReference type="ARBA" id="ARBA00022553"/>
    </source>
</evidence>
<keyword evidence="6" id="KW-0460">Magnesium</keyword>
<gene>
    <name evidence="6" type="primary">ppk</name>
    <name evidence="12" type="ordered locus">Tresu_2414</name>
</gene>
<evidence type="ECO:0000313" key="12">
    <source>
        <dbReference type="EMBL" id="AEB15276.1"/>
    </source>
</evidence>
<dbReference type="PANTHER" id="PTHR30218">
    <property type="entry name" value="POLYPHOSPHATE KINASE"/>
    <property type="match status" value="1"/>
</dbReference>
<keyword evidence="3 6" id="KW-0547">Nucleotide-binding</keyword>
<dbReference type="InterPro" id="IPR024953">
    <property type="entry name" value="PP_kinase_middle"/>
</dbReference>
<feature type="domain" description="Polyphosphate kinase N-terminal" evidence="9">
    <location>
        <begin position="6"/>
        <end position="112"/>
    </location>
</feature>
<dbReference type="CDD" id="cd09165">
    <property type="entry name" value="PLDc_PaPPK1_C1_like"/>
    <property type="match status" value="1"/>
</dbReference>
<proteinExistence type="inferred from homology"/>
<dbReference type="Pfam" id="PF13090">
    <property type="entry name" value="PP_kinase_C"/>
    <property type="match status" value="1"/>
</dbReference>
<comment type="PTM">
    <text evidence="6 7">An intermediate of this reaction is the autophosphorylated ppk in which a phosphate is covalently linked to a histidine residue through a N-P bond.</text>
</comment>
<dbReference type="HOGENOM" id="CLU_009678_5_0_12"/>
<feature type="domain" description="Polyphosphate kinase C-terminal" evidence="10">
    <location>
        <begin position="510"/>
        <end position="680"/>
    </location>
</feature>
<keyword evidence="1 6" id="KW-0597">Phosphoprotein</keyword>
<comment type="cofactor">
    <cofactor evidence="6">
        <name>Mg(2+)</name>
        <dbReference type="ChEBI" id="CHEBI:18420"/>
    </cofactor>
</comment>
<dbReference type="InterPro" id="IPR003414">
    <property type="entry name" value="PP_kinase"/>
</dbReference>
<feature type="domain" description="Polyphosphate kinase C-terminal" evidence="11">
    <location>
        <begin position="340"/>
        <end position="502"/>
    </location>
</feature>
<dbReference type="PIRSF" id="PIRSF015589">
    <property type="entry name" value="PP_kinase"/>
    <property type="match status" value="1"/>
</dbReference>
<name>F2NTU4_TRES6</name>
<dbReference type="Pfam" id="PF13089">
    <property type="entry name" value="PP_kinase_N"/>
    <property type="match status" value="1"/>
</dbReference>
<keyword evidence="4 6" id="KW-0418">Kinase</keyword>
<sequence>MAKTKFFNRELSWIEFNARVLNESLRKEVPLLERLRFLAITESNFDEFFQVRVASIKRRIQNSQGKNFVDASGLTDSAVLKKISEKTRALTKLQYSTLMNDVLPSLAKEGFVYVPSKNYTQAQEAFTENLFKHEIFPLLTPLRTDMDVFPHVGALCLTAAFLLEPMEGVRKIKNALSTSQESDIVALVQIPSAINRIVWLPSSEGTKQFALIDDIIRLYGTKLFPGYKVQETMLFKIARDADFAVNEDSGEHFIQAMEEVLEKRQSSFAVRMTYDFASEKLLRFLKQHLNLSNEDVYEACGILDPSSLDDLFNIEGAEKYIYPEWEHFFPNSLPEEETYWNVFRQQDILLNVPYESYEPVVNFIHQAAHDEQVLAIKMTLYRTGSNSPIVKALKEAAQNGKQVTVFVELKARFDEKRNISWAEELEKAGAIVVYGIVNLKVHAKICLVVRRESDGIRRYVHIGTGNYNPKTAKLYQDLSVFTTNHELVNDATLFFNVISGYSALQTMHHLYMAPVTLKSRLLELIEREIQQSTKETPGHIVAKMNSLCHPQIIEALYKASNAGVKIELNIRGICTLVPGVKGMSENIKVVSIVDRYLEHSRIFYFQNGGSEEIYLSSADWMERNLDKRIELMFPVSDKKVFKIVKEILFLYFQDNTHSHILQKTGLWKQISPEKNEQGVRVQEVLYKKYKKKADIKKNTPRAEFTVRRK</sequence>
<dbReference type="EC" id="2.7.4.1" evidence="6 7"/>
<comment type="function">
    <text evidence="6 7">Catalyzes the reversible transfer of the terminal phosphate of ATP to form a long-chain polyphosphate (polyP).</text>
</comment>
<dbReference type="eggNOG" id="COG0855">
    <property type="taxonomic scope" value="Bacteria"/>
</dbReference>
<feature type="binding site" evidence="6">
    <location>
        <position position="412"/>
    </location>
    <ligand>
        <name>Mg(2+)</name>
        <dbReference type="ChEBI" id="CHEBI:18420"/>
    </ligand>
</feature>
<dbReference type="Pfam" id="PF02503">
    <property type="entry name" value="PP_kinase"/>
    <property type="match status" value="1"/>
</dbReference>
<dbReference type="RefSeq" id="WP_013702527.1">
    <property type="nucleotide sequence ID" value="NC_015385.1"/>
</dbReference>
<evidence type="ECO:0000259" key="11">
    <source>
        <dbReference type="Pfam" id="PF17941"/>
    </source>
</evidence>
<evidence type="ECO:0000313" key="13">
    <source>
        <dbReference type="Proteomes" id="UP000006852"/>
    </source>
</evidence>
<dbReference type="Proteomes" id="UP000006852">
    <property type="component" value="Chromosome"/>
</dbReference>
<dbReference type="GO" id="GO:0008976">
    <property type="term" value="F:polyphosphate kinase activity"/>
    <property type="evidence" value="ECO:0007669"/>
    <property type="project" value="UniProtKB-UniRule"/>
</dbReference>
<dbReference type="Pfam" id="PF17941">
    <property type="entry name" value="PP_kinase_C_1"/>
    <property type="match status" value="1"/>
</dbReference>
<dbReference type="InterPro" id="IPR025198">
    <property type="entry name" value="PPK_N_dom"/>
</dbReference>
<feature type="binding site" evidence="6">
    <location>
        <position position="475"/>
    </location>
    <ligand>
        <name>ATP</name>
        <dbReference type="ChEBI" id="CHEBI:30616"/>
    </ligand>
</feature>
<keyword evidence="5 6" id="KW-0067">ATP-binding</keyword>
<dbReference type="Gene3D" id="3.30.870.10">
    <property type="entry name" value="Endonuclease Chain A"/>
    <property type="match status" value="2"/>
</dbReference>
<dbReference type="GO" id="GO:0009358">
    <property type="term" value="C:polyphosphate kinase complex"/>
    <property type="evidence" value="ECO:0007669"/>
    <property type="project" value="InterPro"/>
</dbReference>
<evidence type="ECO:0000256" key="6">
    <source>
        <dbReference type="HAMAP-Rule" id="MF_00347"/>
    </source>
</evidence>
<evidence type="ECO:0000259" key="9">
    <source>
        <dbReference type="Pfam" id="PF13089"/>
    </source>
</evidence>
<dbReference type="EMBL" id="CP002631">
    <property type="protein sequence ID" value="AEB15276.1"/>
    <property type="molecule type" value="Genomic_DNA"/>
</dbReference>
<keyword evidence="2 6" id="KW-0808">Transferase</keyword>
<dbReference type="Gene3D" id="1.20.58.310">
    <property type="entry name" value="Polyphosphate kinase N-terminal domain"/>
    <property type="match status" value="1"/>
</dbReference>
<dbReference type="KEGG" id="tsu:Tresu_2414"/>
<reference evidence="13" key="2">
    <citation type="submission" date="2011-04" db="EMBL/GenBank/DDBJ databases">
        <title>The complete genome of chromosome of Treponema succinifaciens DSM 2489.</title>
        <authorList>
            <person name="Lucas S."/>
            <person name="Copeland A."/>
            <person name="Lapidus A."/>
            <person name="Bruce D."/>
            <person name="Goodwin L."/>
            <person name="Pitluck S."/>
            <person name="Peters L."/>
            <person name="Kyrpides N."/>
            <person name="Mavromatis K."/>
            <person name="Ivanova N."/>
            <person name="Ovchinnikova G."/>
            <person name="Teshima H."/>
            <person name="Detter J.C."/>
            <person name="Tapia R."/>
            <person name="Han C."/>
            <person name="Land M."/>
            <person name="Hauser L."/>
            <person name="Markowitz V."/>
            <person name="Cheng J.-F."/>
            <person name="Hugenholtz P."/>
            <person name="Woyke T."/>
            <person name="Wu D."/>
            <person name="Gronow S."/>
            <person name="Wellnitz S."/>
            <person name="Brambilla E."/>
            <person name="Klenk H.-P."/>
            <person name="Eisen J.A."/>
        </authorList>
    </citation>
    <scope>NUCLEOTIDE SEQUENCE [LARGE SCALE GENOMIC DNA]</scope>
    <source>
        <strain evidence="13">ATCC 33096 / DSM 2489 / 6091</strain>
    </source>
</reference>
<dbReference type="OrthoDB" id="9761456at2"/>
<feature type="binding site" evidence="6">
    <location>
        <position position="382"/>
    </location>
    <ligand>
        <name>Mg(2+)</name>
        <dbReference type="ChEBI" id="CHEBI:18420"/>
    </ligand>
</feature>
<feature type="binding site" evidence="6">
    <location>
        <position position="599"/>
    </location>
    <ligand>
        <name>ATP</name>
        <dbReference type="ChEBI" id="CHEBI:30616"/>
    </ligand>
</feature>
<feature type="domain" description="Polyphosphate kinase middle" evidence="8">
    <location>
        <begin position="123"/>
        <end position="308"/>
    </location>
</feature>
<keyword evidence="6" id="KW-0479">Metal-binding</keyword>
<dbReference type="STRING" id="869209.Tresu_2414"/>
<dbReference type="CDD" id="cd09168">
    <property type="entry name" value="PLDc_PaPPK1_C2_like"/>
    <property type="match status" value="1"/>
</dbReference>
<dbReference type="Gene3D" id="3.30.1840.10">
    <property type="entry name" value="Polyphosphate kinase middle domain"/>
    <property type="match status" value="1"/>
</dbReference>
<dbReference type="GO" id="GO:0046872">
    <property type="term" value="F:metal ion binding"/>
    <property type="evidence" value="ECO:0007669"/>
    <property type="project" value="UniProtKB-KW"/>
</dbReference>
<feature type="binding site" evidence="6">
    <location>
        <position position="571"/>
    </location>
    <ligand>
        <name>ATP</name>
        <dbReference type="ChEBI" id="CHEBI:30616"/>
    </ligand>
</feature>